<evidence type="ECO:0000313" key="3">
    <source>
        <dbReference type="EMBL" id="MRX73668.1"/>
    </source>
</evidence>
<feature type="domain" description="SbsC C-terminal" evidence="2">
    <location>
        <begin position="37"/>
        <end position="109"/>
    </location>
</feature>
<dbReference type="EMBL" id="WKKI01000041">
    <property type="protein sequence ID" value="MRX73668.1"/>
    <property type="molecule type" value="Genomic_DNA"/>
</dbReference>
<accession>A0A7X2J1D2</accession>
<dbReference type="Gene3D" id="1.20.58.780">
    <property type="match status" value="1"/>
</dbReference>
<keyword evidence="1" id="KW-0732">Signal</keyword>
<dbReference type="Pfam" id="PF18058">
    <property type="entry name" value="SbsC_C"/>
    <property type="match status" value="1"/>
</dbReference>
<evidence type="ECO:0000259" key="2">
    <source>
        <dbReference type="Pfam" id="PF18058"/>
    </source>
</evidence>
<keyword evidence="4" id="KW-1185">Reference proteome</keyword>
<sequence>MKKALLTGISAAMLLSPFVAITAPATSAAAVTATVAASPAYKEAVTQGNVLASRVKAYSAAINSGDIVAIDALYDGVTKQLKVVESSIGKVSGAANRAELLSKYVTPAKKEIERTIYEVSQYRLVLNILMNLTENEEYEAYDADMTKLERLKKRAVAIKEAGKYSPLHADINLDLRYLEAGAASVNLSIYDMTVEYFVDEEEEIFEAELYYDDLTRYLKQAESKIGQVPSPKARVKLLADFVQPAKVTVERVKYEVSQVRLLDKVEVLAKAGKITEAKAELAKLDRLRDRAAAIKEAGKYQALPKAVDADIRFYEQQLRAQYKL</sequence>
<dbReference type="InterPro" id="IPR041378">
    <property type="entry name" value="S-layer_SbsC_C"/>
</dbReference>
<feature type="signal peptide" evidence="1">
    <location>
        <begin position="1"/>
        <end position="22"/>
    </location>
</feature>
<dbReference type="RefSeq" id="WP_154309132.1">
    <property type="nucleotide sequence ID" value="NZ_WKKI01000041.1"/>
</dbReference>
<comment type="caution">
    <text evidence="3">The sequence shown here is derived from an EMBL/GenBank/DDBJ whole genome shotgun (WGS) entry which is preliminary data.</text>
</comment>
<evidence type="ECO:0000313" key="4">
    <source>
        <dbReference type="Proteomes" id="UP000448867"/>
    </source>
</evidence>
<feature type="chain" id="PRO_5039127783" description="SbsC C-terminal domain-containing protein" evidence="1">
    <location>
        <begin position="23"/>
        <end position="324"/>
    </location>
</feature>
<name>A0A7X2J1D2_9BACI</name>
<organism evidence="3 4">
    <name type="scientific">Metabacillus lacus</name>
    <dbReference type="NCBI Taxonomy" id="1983721"/>
    <lineage>
        <taxon>Bacteria</taxon>
        <taxon>Bacillati</taxon>
        <taxon>Bacillota</taxon>
        <taxon>Bacilli</taxon>
        <taxon>Bacillales</taxon>
        <taxon>Bacillaceae</taxon>
        <taxon>Metabacillus</taxon>
    </lineage>
</organism>
<evidence type="ECO:0000256" key="1">
    <source>
        <dbReference type="SAM" id="SignalP"/>
    </source>
</evidence>
<gene>
    <name evidence="3" type="ORF">GJU40_16115</name>
</gene>
<reference evidence="3 4" key="1">
    <citation type="submission" date="2019-11" db="EMBL/GenBank/DDBJ databases">
        <title>Bacillus lacus genome.</title>
        <authorList>
            <person name="Allen C.J."/>
            <person name="Newman J.D."/>
        </authorList>
    </citation>
    <scope>NUCLEOTIDE SEQUENCE [LARGE SCALE GENOMIC DNA]</scope>
    <source>
        <strain evidence="3 4">KCTC 33946</strain>
    </source>
</reference>
<protein>
    <recommendedName>
        <fullName evidence="2">SbsC C-terminal domain-containing protein</fullName>
    </recommendedName>
</protein>
<dbReference type="Proteomes" id="UP000448867">
    <property type="component" value="Unassembled WGS sequence"/>
</dbReference>
<dbReference type="OrthoDB" id="2818381at2"/>
<dbReference type="AlphaFoldDB" id="A0A7X2J1D2"/>
<proteinExistence type="predicted"/>